<reference evidence="1" key="1">
    <citation type="submission" date="2022-11" db="EMBL/GenBank/DDBJ databases">
        <authorList>
            <person name="Somphong A."/>
            <person name="Phongsopitanun W."/>
        </authorList>
    </citation>
    <scope>NUCLEOTIDE SEQUENCE</scope>
    <source>
        <strain evidence="1">Pm04-4</strain>
    </source>
</reference>
<name>A0ABT4B6K7_9ACTN</name>
<evidence type="ECO:0000313" key="2">
    <source>
        <dbReference type="Proteomes" id="UP001151002"/>
    </source>
</evidence>
<organism evidence="1 2">
    <name type="scientific">Paractinoplanes pyxinae</name>
    <dbReference type="NCBI Taxonomy" id="2997416"/>
    <lineage>
        <taxon>Bacteria</taxon>
        <taxon>Bacillati</taxon>
        <taxon>Actinomycetota</taxon>
        <taxon>Actinomycetes</taxon>
        <taxon>Micromonosporales</taxon>
        <taxon>Micromonosporaceae</taxon>
        <taxon>Paractinoplanes</taxon>
    </lineage>
</organism>
<dbReference type="SUPFAM" id="SSF55729">
    <property type="entry name" value="Acyl-CoA N-acyltransferases (Nat)"/>
    <property type="match status" value="1"/>
</dbReference>
<evidence type="ECO:0000313" key="1">
    <source>
        <dbReference type="EMBL" id="MCY1142144.1"/>
    </source>
</evidence>
<sequence length="265" mass="28074">MTSGDVREFLVAAGDFLAADPVAHTLLLTEAAYLDAAAGAELDDGCAFGWWVDEAGAVAGAFLRAPRHPPVLTPVPAEALPSLVGVLGEMDALGVDGRDVERVASVWLDRTGVVLVERFRVALCRLVTPQWGGNESGVEFRRATVDDRELLVGWFHELMAANPGDPSDLGYVIDDPLRYGGLTLWEVGGRPVAMCGRSRVVAGMTRVSAAYAPDGRTDAVFAAACAEASQVAEHVLVLTTDVAAHRALGFEVVLDRVTLEPRAVV</sequence>
<evidence type="ECO:0008006" key="3">
    <source>
        <dbReference type="Google" id="ProtNLM"/>
    </source>
</evidence>
<dbReference type="RefSeq" id="WP_267566554.1">
    <property type="nucleotide sequence ID" value="NZ_JAPNTZ010000011.1"/>
</dbReference>
<proteinExistence type="predicted"/>
<protein>
    <recommendedName>
        <fullName evidence="3">N-acetyltransferase domain-containing protein</fullName>
    </recommendedName>
</protein>
<dbReference type="InterPro" id="IPR016181">
    <property type="entry name" value="Acyl_CoA_acyltransferase"/>
</dbReference>
<comment type="caution">
    <text evidence="1">The sequence shown here is derived from an EMBL/GenBank/DDBJ whole genome shotgun (WGS) entry which is preliminary data.</text>
</comment>
<gene>
    <name evidence="1" type="ORF">OWR29_29465</name>
</gene>
<keyword evidence="2" id="KW-1185">Reference proteome</keyword>
<dbReference type="EMBL" id="JAPNTZ010000011">
    <property type="protein sequence ID" value="MCY1142144.1"/>
    <property type="molecule type" value="Genomic_DNA"/>
</dbReference>
<accession>A0ABT4B6K7</accession>
<dbReference type="Proteomes" id="UP001151002">
    <property type="component" value="Unassembled WGS sequence"/>
</dbReference>